<dbReference type="STRING" id="44933.SAMN05660971_03290"/>
<dbReference type="InterPro" id="IPR001647">
    <property type="entry name" value="HTH_TetR"/>
</dbReference>
<dbReference type="PROSITE" id="PS50977">
    <property type="entry name" value="HTH_TETR_2"/>
    <property type="match status" value="1"/>
</dbReference>
<dbReference type="AlphaFoldDB" id="A0A1M7JSB5"/>
<keyword evidence="3" id="KW-0804">Transcription</keyword>
<dbReference type="EMBL" id="FRCA01000009">
    <property type="protein sequence ID" value="SHM55906.1"/>
    <property type="molecule type" value="Genomic_DNA"/>
</dbReference>
<reference evidence="7 8" key="1">
    <citation type="submission" date="2016-11" db="EMBL/GenBank/DDBJ databases">
        <authorList>
            <person name="Jaros S."/>
            <person name="Januszkiewicz K."/>
            <person name="Wedrychowicz H."/>
        </authorList>
    </citation>
    <scope>NUCLEOTIDE SEQUENCE [LARGE SCALE GENOMIC DNA]</scope>
    <source>
        <strain evidence="7 8">DSM 4740</strain>
    </source>
</reference>
<evidence type="ECO:0000256" key="2">
    <source>
        <dbReference type="ARBA" id="ARBA00023125"/>
    </source>
</evidence>
<proteinExistence type="predicted"/>
<dbReference type="SUPFAM" id="SSF48498">
    <property type="entry name" value="Tetracyclin repressor-like, C-terminal domain"/>
    <property type="match status" value="1"/>
</dbReference>
<keyword evidence="9" id="KW-1185">Reference proteome</keyword>
<dbReference type="GO" id="GO:0003677">
    <property type="term" value="F:DNA binding"/>
    <property type="evidence" value="ECO:0007669"/>
    <property type="project" value="UniProtKB-UniRule"/>
</dbReference>
<dbReference type="Proteomes" id="UP000321726">
    <property type="component" value="Unassembled WGS sequence"/>
</dbReference>
<dbReference type="Gene3D" id="1.10.357.10">
    <property type="entry name" value="Tetracycline Repressor, domain 2"/>
    <property type="match status" value="1"/>
</dbReference>
<dbReference type="InterPro" id="IPR009057">
    <property type="entry name" value="Homeodomain-like_sf"/>
</dbReference>
<feature type="DNA-binding region" description="H-T-H motif" evidence="4">
    <location>
        <begin position="32"/>
        <end position="51"/>
    </location>
</feature>
<dbReference type="PRINTS" id="PR00455">
    <property type="entry name" value="HTHTETR"/>
</dbReference>
<name>A0A1M7JSB5_9GAMM</name>
<dbReference type="EMBL" id="BJXU01000094">
    <property type="protein sequence ID" value="GEN24497.1"/>
    <property type="molecule type" value="Genomic_DNA"/>
</dbReference>
<sequence>MPYSPTRKASSRERILASATELFCRYGFNKVSISQIMKLARMTHGAFYAHFESKEALYSASVSETLKNSRAARLVKGPLSIKHLTALVTNYCNLQELERKNRPGPENVLFNEIGNDNDEVKAQFEASYLRIKKMVETRLIALGKLKKLPFEPDREVVAEKARAILASLVGAVAIARSLPDTQERTHILEAAQKQILRMLGVDEQEMGSLLRNDESTDGRSLWADIAAVRSSMTP</sequence>
<dbReference type="OrthoDB" id="9798857at2"/>
<dbReference type="PANTHER" id="PTHR47506">
    <property type="entry name" value="TRANSCRIPTIONAL REGULATORY PROTEIN"/>
    <property type="match status" value="1"/>
</dbReference>
<accession>A0A1M7JSB5</accession>
<evidence type="ECO:0000256" key="1">
    <source>
        <dbReference type="ARBA" id="ARBA00023015"/>
    </source>
</evidence>
<keyword evidence="2 4" id="KW-0238">DNA-binding</keyword>
<keyword evidence="1" id="KW-0805">Transcription regulation</keyword>
<gene>
    <name evidence="6" type="ORF">HCU01_24460</name>
    <name evidence="7" type="ORF">SAMN05660971_03290</name>
</gene>
<dbReference type="PANTHER" id="PTHR47506:SF7">
    <property type="entry name" value="TRANSCRIPTIONAL REGULATORY PROTEIN"/>
    <property type="match status" value="1"/>
</dbReference>
<dbReference type="InterPro" id="IPR036271">
    <property type="entry name" value="Tet_transcr_reg_TetR-rel_C_sf"/>
</dbReference>
<dbReference type="Pfam" id="PF00440">
    <property type="entry name" value="TetR_N"/>
    <property type="match status" value="1"/>
</dbReference>
<dbReference type="Gene3D" id="1.10.10.60">
    <property type="entry name" value="Homeodomain-like"/>
    <property type="match status" value="1"/>
</dbReference>
<dbReference type="SUPFAM" id="SSF46689">
    <property type="entry name" value="Homeodomain-like"/>
    <property type="match status" value="1"/>
</dbReference>
<evidence type="ECO:0000259" key="5">
    <source>
        <dbReference type="PROSITE" id="PS50977"/>
    </source>
</evidence>
<evidence type="ECO:0000313" key="9">
    <source>
        <dbReference type="Proteomes" id="UP000321726"/>
    </source>
</evidence>
<dbReference type="Proteomes" id="UP000184123">
    <property type="component" value="Unassembled WGS sequence"/>
</dbReference>
<evidence type="ECO:0000313" key="7">
    <source>
        <dbReference type="EMBL" id="SHM55906.1"/>
    </source>
</evidence>
<feature type="domain" description="HTH tetR-type" evidence="5">
    <location>
        <begin position="9"/>
        <end position="69"/>
    </location>
</feature>
<reference evidence="6 9" key="2">
    <citation type="submission" date="2019-07" db="EMBL/GenBank/DDBJ databases">
        <title>Whole genome shotgun sequence of Halomonas cupida NBRC 102219.</title>
        <authorList>
            <person name="Hosoyama A."/>
            <person name="Uohara A."/>
            <person name="Ohji S."/>
            <person name="Ichikawa N."/>
        </authorList>
    </citation>
    <scope>NUCLEOTIDE SEQUENCE [LARGE SCALE GENOMIC DNA]</scope>
    <source>
        <strain evidence="6 9">NBRC 102219</strain>
    </source>
</reference>
<evidence type="ECO:0000256" key="3">
    <source>
        <dbReference type="ARBA" id="ARBA00023163"/>
    </source>
</evidence>
<protein>
    <submittedName>
        <fullName evidence="6">TetR family transcriptional regulator</fullName>
    </submittedName>
    <submittedName>
        <fullName evidence="7">Transcriptional regulator, TetR family</fullName>
    </submittedName>
</protein>
<evidence type="ECO:0000313" key="8">
    <source>
        <dbReference type="Proteomes" id="UP000184123"/>
    </source>
</evidence>
<organism evidence="7 8">
    <name type="scientific">Halomonas cupida</name>
    <dbReference type="NCBI Taxonomy" id="44933"/>
    <lineage>
        <taxon>Bacteria</taxon>
        <taxon>Pseudomonadati</taxon>
        <taxon>Pseudomonadota</taxon>
        <taxon>Gammaproteobacteria</taxon>
        <taxon>Oceanospirillales</taxon>
        <taxon>Halomonadaceae</taxon>
        <taxon>Halomonas</taxon>
    </lineage>
</organism>
<dbReference type="RefSeq" id="WP_084541994.1">
    <property type="nucleotide sequence ID" value="NZ_BJXU01000094.1"/>
</dbReference>
<evidence type="ECO:0000256" key="4">
    <source>
        <dbReference type="PROSITE-ProRule" id="PRU00335"/>
    </source>
</evidence>
<evidence type="ECO:0000313" key="6">
    <source>
        <dbReference type="EMBL" id="GEN24497.1"/>
    </source>
</evidence>